<reference evidence="2" key="1">
    <citation type="submission" date="2023-05" db="EMBL/GenBank/DDBJ databases">
        <title>Genome and transcriptome analyses reveal genes involved in the formation of fine ridges on petal epidermal cells in Hibiscus trionum.</title>
        <authorList>
            <person name="Koshimizu S."/>
            <person name="Masuda S."/>
            <person name="Ishii T."/>
            <person name="Shirasu K."/>
            <person name="Hoshino A."/>
            <person name="Arita M."/>
        </authorList>
    </citation>
    <scope>NUCLEOTIDE SEQUENCE</scope>
    <source>
        <strain evidence="2">Hamamatsu line</strain>
    </source>
</reference>
<feature type="domain" description="RNase H type-1" evidence="1">
    <location>
        <begin position="84"/>
        <end position="216"/>
    </location>
</feature>
<dbReference type="Pfam" id="PF13456">
    <property type="entry name" value="RVT_3"/>
    <property type="match status" value="1"/>
</dbReference>
<keyword evidence="3" id="KW-1185">Reference proteome</keyword>
<protein>
    <recommendedName>
        <fullName evidence="1">RNase H type-1 domain-containing protein</fullName>
    </recommendedName>
</protein>
<evidence type="ECO:0000259" key="1">
    <source>
        <dbReference type="PROSITE" id="PS50879"/>
    </source>
</evidence>
<dbReference type="InterPro" id="IPR044730">
    <property type="entry name" value="RNase_H-like_dom_plant"/>
</dbReference>
<gene>
    <name evidence="2" type="ORF">HRI_004372200</name>
</gene>
<dbReference type="GO" id="GO:0004523">
    <property type="term" value="F:RNA-DNA hybrid ribonuclease activity"/>
    <property type="evidence" value="ECO:0007669"/>
    <property type="project" value="InterPro"/>
</dbReference>
<dbReference type="PANTHER" id="PTHR33033">
    <property type="entry name" value="POLYNUCLEOTIDYL TRANSFERASE, RIBONUCLEASE H-LIKE SUPERFAMILY PROTEIN-RELATED"/>
    <property type="match status" value="1"/>
</dbReference>
<dbReference type="PANTHER" id="PTHR33033:SF118">
    <property type="entry name" value="OS02G0175302 PROTEIN"/>
    <property type="match status" value="1"/>
</dbReference>
<accession>A0A9W7MPN3</accession>
<dbReference type="InterPro" id="IPR012337">
    <property type="entry name" value="RNaseH-like_sf"/>
</dbReference>
<dbReference type="PROSITE" id="PS50879">
    <property type="entry name" value="RNASE_H_1"/>
    <property type="match status" value="1"/>
</dbReference>
<dbReference type="SUPFAM" id="SSF53098">
    <property type="entry name" value="Ribonuclease H-like"/>
    <property type="match status" value="1"/>
</dbReference>
<dbReference type="InterPro" id="IPR036397">
    <property type="entry name" value="RNaseH_sf"/>
</dbReference>
<dbReference type="InterPro" id="IPR002156">
    <property type="entry name" value="RNaseH_domain"/>
</dbReference>
<dbReference type="CDD" id="cd06222">
    <property type="entry name" value="RNase_H_like"/>
    <property type="match status" value="1"/>
</dbReference>
<dbReference type="Gene3D" id="3.30.420.10">
    <property type="entry name" value="Ribonuclease H-like superfamily/Ribonuclease H"/>
    <property type="match status" value="1"/>
</dbReference>
<proteinExistence type="predicted"/>
<dbReference type="GO" id="GO:0003676">
    <property type="term" value="F:nucleic acid binding"/>
    <property type="evidence" value="ECO:0007669"/>
    <property type="project" value="InterPro"/>
</dbReference>
<evidence type="ECO:0000313" key="3">
    <source>
        <dbReference type="Proteomes" id="UP001165190"/>
    </source>
</evidence>
<dbReference type="AlphaFoldDB" id="A0A9W7MPN3"/>
<comment type="caution">
    <text evidence="2">The sequence shown here is derived from an EMBL/GenBank/DDBJ whole genome shotgun (WGS) entry which is preliminary data.</text>
</comment>
<evidence type="ECO:0000313" key="2">
    <source>
        <dbReference type="EMBL" id="GMJ07030.1"/>
    </source>
</evidence>
<dbReference type="EMBL" id="BSYR01000048">
    <property type="protein sequence ID" value="GMJ07030.1"/>
    <property type="molecule type" value="Genomic_DNA"/>
</dbReference>
<name>A0A9W7MPN3_HIBTR</name>
<dbReference type="OrthoDB" id="997105at2759"/>
<dbReference type="Proteomes" id="UP001165190">
    <property type="component" value="Unassembled WGS sequence"/>
</dbReference>
<organism evidence="2 3">
    <name type="scientific">Hibiscus trionum</name>
    <name type="common">Flower of an hour</name>
    <dbReference type="NCBI Taxonomy" id="183268"/>
    <lineage>
        <taxon>Eukaryota</taxon>
        <taxon>Viridiplantae</taxon>
        <taxon>Streptophyta</taxon>
        <taxon>Embryophyta</taxon>
        <taxon>Tracheophyta</taxon>
        <taxon>Spermatophyta</taxon>
        <taxon>Magnoliopsida</taxon>
        <taxon>eudicotyledons</taxon>
        <taxon>Gunneridae</taxon>
        <taxon>Pentapetalae</taxon>
        <taxon>rosids</taxon>
        <taxon>malvids</taxon>
        <taxon>Malvales</taxon>
        <taxon>Malvaceae</taxon>
        <taxon>Malvoideae</taxon>
        <taxon>Hibiscus</taxon>
    </lineage>
</organism>
<sequence length="229" mass="25744">MVWVISFFAFCWSIWLFRNDLIFNNSRMTADQLFAVAQIKTFKWCNYNWPKSFFSESYFLANPAGSFCPIAKAKRYSDSSFDLPNADYTFFVDGAVNGSFGEAGIGGLCRDNNGIMVAKFSKSIGVLDATSAELLAIKEACSICLSAASLIEKRILFASDSSLAVNWIRNPIVAPLIFRPLAVEISNWSAVRDWKFEFIYRECNSEADSLAKNGIANNSNFRWIADSWQ</sequence>